<evidence type="ECO:0000313" key="5">
    <source>
        <dbReference type="EMBL" id="KAF3503967.1"/>
    </source>
</evidence>
<dbReference type="PANTHER" id="PTHR24012">
    <property type="entry name" value="RNA BINDING PROTEIN"/>
    <property type="match status" value="1"/>
</dbReference>
<dbReference type="Proteomes" id="UP000712600">
    <property type="component" value="Unassembled WGS sequence"/>
</dbReference>
<evidence type="ECO:0000313" key="6">
    <source>
        <dbReference type="Proteomes" id="UP000712600"/>
    </source>
</evidence>
<sequence length="224" mass="25176">MMNRRSGLGNLFVKNLDSSITSNCLERMFGPFGVILSCKVAEENGQSKGFGFVQFATEQSAVAARLVSQGSMVDGKKLFVAKFINRDERAAMSGNQEFTNVYVKNLLESVTEDFLHTMFSQCGTTVSSVVVMRDGMGRSRGSKKLFVGRALRKAERMEMLKQKHKDNFVAKFNVGWFNLYVKNLSEAINETRLREIFGSYGKIVSAKVMRDESGKNKGFNFNFF</sequence>
<keyword evidence="2 3" id="KW-0694">RNA-binding</keyword>
<dbReference type="InterPro" id="IPR000504">
    <property type="entry name" value="RRM_dom"/>
</dbReference>
<dbReference type="Gene3D" id="3.30.70.330">
    <property type="match status" value="3"/>
</dbReference>
<evidence type="ECO:0000259" key="4">
    <source>
        <dbReference type="PROSITE" id="PS50102"/>
    </source>
</evidence>
<keyword evidence="1" id="KW-0677">Repeat</keyword>
<evidence type="ECO:0000256" key="2">
    <source>
        <dbReference type="ARBA" id="ARBA00022884"/>
    </source>
</evidence>
<feature type="domain" description="RRM" evidence="4">
    <location>
        <begin position="177"/>
        <end position="224"/>
    </location>
</feature>
<feature type="domain" description="RRM" evidence="4">
    <location>
        <begin position="9"/>
        <end position="85"/>
    </location>
</feature>
<evidence type="ECO:0000256" key="1">
    <source>
        <dbReference type="ARBA" id="ARBA00022737"/>
    </source>
</evidence>
<dbReference type="GO" id="GO:0003723">
    <property type="term" value="F:RNA binding"/>
    <property type="evidence" value="ECO:0007669"/>
    <property type="project" value="UniProtKB-UniRule"/>
</dbReference>
<dbReference type="EMBL" id="QGKX02001621">
    <property type="protein sequence ID" value="KAF3503967.1"/>
    <property type="molecule type" value="Genomic_DNA"/>
</dbReference>
<dbReference type="Pfam" id="PF00076">
    <property type="entry name" value="RRM_1"/>
    <property type="match status" value="3"/>
</dbReference>
<reference evidence="5" key="1">
    <citation type="submission" date="2019-12" db="EMBL/GenBank/DDBJ databases">
        <title>Genome sequencing and annotation of Brassica cretica.</title>
        <authorList>
            <person name="Studholme D.J."/>
            <person name="Sarris P."/>
        </authorList>
    </citation>
    <scope>NUCLEOTIDE SEQUENCE</scope>
    <source>
        <strain evidence="5">PFS-109/04</strain>
        <tissue evidence="5">Leaf</tissue>
    </source>
</reference>
<proteinExistence type="predicted"/>
<name>A0A8S9NPU2_BRACR</name>
<organism evidence="5 6">
    <name type="scientific">Brassica cretica</name>
    <name type="common">Mustard</name>
    <dbReference type="NCBI Taxonomy" id="69181"/>
    <lineage>
        <taxon>Eukaryota</taxon>
        <taxon>Viridiplantae</taxon>
        <taxon>Streptophyta</taxon>
        <taxon>Embryophyta</taxon>
        <taxon>Tracheophyta</taxon>
        <taxon>Spermatophyta</taxon>
        <taxon>Magnoliopsida</taxon>
        <taxon>eudicotyledons</taxon>
        <taxon>Gunneridae</taxon>
        <taxon>Pentapetalae</taxon>
        <taxon>rosids</taxon>
        <taxon>malvids</taxon>
        <taxon>Brassicales</taxon>
        <taxon>Brassicaceae</taxon>
        <taxon>Brassiceae</taxon>
        <taxon>Brassica</taxon>
    </lineage>
</organism>
<dbReference type="AlphaFoldDB" id="A0A8S9NPU2"/>
<dbReference type="InterPro" id="IPR012677">
    <property type="entry name" value="Nucleotide-bd_a/b_plait_sf"/>
</dbReference>
<evidence type="ECO:0000256" key="3">
    <source>
        <dbReference type="PROSITE-ProRule" id="PRU00176"/>
    </source>
</evidence>
<protein>
    <recommendedName>
        <fullName evidence="4">RRM domain-containing protein</fullName>
    </recommendedName>
</protein>
<dbReference type="SMART" id="SM00360">
    <property type="entry name" value="RRM"/>
    <property type="match status" value="3"/>
</dbReference>
<dbReference type="SUPFAM" id="SSF54928">
    <property type="entry name" value="RNA-binding domain, RBD"/>
    <property type="match status" value="2"/>
</dbReference>
<dbReference type="InterPro" id="IPR035979">
    <property type="entry name" value="RBD_domain_sf"/>
</dbReference>
<comment type="caution">
    <text evidence="5">The sequence shown here is derived from an EMBL/GenBank/DDBJ whole genome shotgun (WGS) entry which is preliminary data.</text>
</comment>
<dbReference type="PROSITE" id="PS50102">
    <property type="entry name" value="RRM"/>
    <property type="match status" value="2"/>
</dbReference>
<gene>
    <name evidence="5" type="ORF">F2Q69_00039933</name>
</gene>
<accession>A0A8S9NPU2</accession>